<comment type="catalytic activity">
    <reaction evidence="5 6">
        <text>queuosine 5'-phosphate + H2O = queuine + D-ribose 5-phosphate</text>
        <dbReference type="Rhea" id="RHEA:75387"/>
        <dbReference type="ChEBI" id="CHEBI:15377"/>
        <dbReference type="ChEBI" id="CHEBI:17433"/>
        <dbReference type="ChEBI" id="CHEBI:78346"/>
        <dbReference type="ChEBI" id="CHEBI:194371"/>
    </reaction>
    <physiologicalReaction direction="left-to-right" evidence="5 6">
        <dbReference type="Rhea" id="RHEA:75388"/>
    </physiologicalReaction>
</comment>
<proteinExistence type="inferred from homology"/>
<accession>A0AAD4K0N0</accession>
<dbReference type="EC" id="3.2.2.-" evidence="6"/>
<organism evidence="7 8">
    <name type="scientific">Drosophila rubida</name>
    <dbReference type="NCBI Taxonomy" id="30044"/>
    <lineage>
        <taxon>Eukaryota</taxon>
        <taxon>Metazoa</taxon>
        <taxon>Ecdysozoa</taxon>
        <taxon>Arthropoda</taxon>
        <taxon>Hexapoda</taxon>
        <taxon>Insecta</taxon>
        <taxon>Pterygota</taxon>
        <taxon>Neoptera</taxon>
        <taxon>Endopterygota</taxon>
        <taxon>Diptera</taxon>
        <taxon>Brachycera</taxon>
        <taxon>Muscomorpha</taxon>
        <taxon>Ephydroidea</taxon>
        <taxon>Drosophilidae</taxon>
        <taxon>Drosophila</taxon>
    </lineage>
</organism>
<keyword evidence="8" id="KW-1185">Reference proteome</keyword>
<comment type="caution">
    <text evidence="7">The sequence shown here is derived from an EMBL/GenBank/DDBJ whole genome shotgun (WGS) entry which is preliminary data.</text>
</comment>
<dbReference type="Proteomes" id="UP001200034">
    <property type="component" value="Unassembled WGS sequence"/>
</dbReference>
<evidence type="ECO:0000256" key="1">
    <source>
        <dbReference type="ARBA" id="ARBA00022801"/>
    </source>
</evidence>
<dbReference type="InterPro" id="IPR019438">
    <property type="entry name" value="Q_salvage"/>
</dbReference>
<keyword evidence="1 6" id="KW-0378">Hydrolase</keyword>
<sequence>MSKMSTTLNPRQSGEHIVRHAKYLKVLPSGVERLVDEIVSGVVAKRIDVANFSQHELHPTPNDEHAANWIFIVDTLNFCFWTPQNYTKYKVNGYTGYFALCAAINRAMKDGLDITNPEFYAKLDLETLANIFRSDDANTKIPLLEKRLECLHQVGERLLSKWQGRFENVVKAANNSAVTLLQLIVDEFPCFRDQADFAGERVSILKRAQILVGDVWSCYRGAGLGYFEDIEKITMFADYRVPQVLVHFGSLEYTPELLQVLKADTILQNGDVMEVEIRGASIYIIEEVKDAVLAILKEQHPEVDARNVNSILIDQYLWDYRREHAAELEYIPFHKVLSIYY</sequence>
<protein>
    <recommendedName>
        <fullName evidence="3 6">Queuosine 5'-phosphate N-glycosylase/hydrolase</fullName>
        <ecNumber evidence="6">3.2.2.-</ecNumber>
    </recommendedName>
    <alternativeName>
        <fullName evidence="4 6">Queuosine-nucleotide N-glycosylase/hydrolase</fullName>
    </alternativeName>
</protein>
<dbReference type="Pfam" id="PF10343">
    <property type="entry name" value="Q_salvage"/>
    <property type="match status" value="1"/>
</dbReference>
<comment type="function">
    <text evidence="6">Catalyzes the hydrolysis of queuosine 5'-phosphate, releasing the nucleobase queuine (q). Is required for salvage of queuine from exogenous queuosine (Q) that is imported and then converted to queuosine 5'-phosphate intracellularly.</text>
</comment>
<dbReference type="GO" id="GO:0006400">
    <property type="term" value="P:tRNA modification"/>
    <property type="evidence" value="ECO:0007669"/>
    <property type="project" value="TreeGrafter"/>
</dbReference>
<evidence type="ECO:0000256" key="3">
    <source>
        <dbReference type="ARBA" id="ARBA00035306"/>
    </source>
</evidence>
<evidence type="ECO:0000313" key="8">
    <source>
        <dbReference type="Proteomes" id="UP001200034"/>
    </source>
</evidence>
<dbReference type="PANTHER" id="PTHR21314">
    <property type="entry name" value="QUEUOSINE 5'-PHOSPHATE N-GLYCOSYLASE_HYDROLASE-RELATED"/>
    <property type="match status" value="1"/>
</dbReference>
<evidence type="ECO:0000313" key="7">
    <source>
        <dbReference type="EMBL" id="KAH8371442.1"/>
    </source>
</evidence>
<reference evidence="7" key="1">
    <citation type="journal article" date="2021" name="Mol. Ecol. Resour.">
        <title>Phylogenomic analyses of the genus Drosophila reveals genomic signals of climate adaptation.</title>
        <authorList>
            <person name="Li F."/>
            <person name="Rane R.V."/>
            <person name="Luria V."/>
            <person name="Xiong Z."/>
            <person name="Chen J."/>
            <person name="Li Z."/>
            <person name="Catullo R.A."/>
            <person name="Griffin P.C."/>
            <person name="Schiffer M."/>
            <person name="Pearce S."/>
            <person name="Lee S.F."/>
            <person name="McElroy K."/>
            <person name="Stocker A."/>
            <person name="Shirriffs J."/>
            <person name="Cockerell F."/>
            <person name="Coppin C."/>
            <person name="Sgro C.M."/>
            <person name="Karger A."/>
            <person name="Cain J.W."/>
            <person name="Weber J.A."/>
            <person name="Santpere G."/>
            <person name="Kirschner M.W."/>
            <person name="Hoffmann A.A."/>
            <person name="Oakeshott J.G."/>
            <person name="Zhang G."/>
        </authorList>
    </citation>
    <scope>NUCLEOTIDE SEQUENCE</scope>
    <source>
        <strain evidence="7">BGI-SZ-2011g</strain>
    </source>
</reference>
<evidence type="ECO:0000256" key="2">
    <source>
        <dbReference type="ARBA" id="ARBA00035119"/>
    </source>
</evidence>
<evidence type="ECO:0000256" key="6">
    <source>
        <dbReference type="RuleBase" id="RU365002"/>
    </source>
</evidence>
<dbReference type="PANTHER" id="PTHR21314:SF0">
    <property type="entry name" value="QUEUOSINE 5'-PHOSPHATE N-GLYCOSYLASE_HYDROLASE"/>
    <property type="match status" value="1"/>
</dbReference>
<comment type="similarity">
    <text evidence="2 6">Belongs to the QNG1 protein family.</text>
</comment>
<dbReference type="AlphaFoldDB" id="A0AAD4K0N0"/>
<name>A0AAD4K0N0_9MUSC</name>
<gene>
    <name evidence="7" type="ORF">KR093_007502</name>
</gene>
<evidence type="ECO:0000256" key="4">
    <source>
        <dbReference type="ARBA" id="ARBA00035393"/>
    </source>
</evidence>
<dbReference type="EMBL" id="JAJJHW010002585">
    <property type="protein sequence ID" value="KAH8371442.1"/>
    <property type="molecule type" value="Genomic_DNA"/>
</dbReference>
<evidence type="ECO:0000256" key="5">
    <source>
        <dbReference type="ARBA" id="ARBA00048204"/>
    </source>
</evidence>
<dbReference type="GO" id="GO:0016787">
    <property type="term" value="F:hydrolase activity"/>
    <property type="evidence" value="ECO:0007669"/>
    <property type="project" value="UniProtKB-KW"/>
</dbReference>